<dbReference type="RefSeq" id="WP_306972456.1">
    <property type="nucleotide sequence ID" value="NZ_JAUSZV010000005.1"/>
</dbReference>
<feature type="compositionally biased region" description="Basic residues" evidence="6">
    <location>
        <begin position="23"/>
        <end position="32"/>
    </location>
</feature>
<dbReference type="GO" id="GO:0004748">
    <property type="term" value="F:ribonucleoside-diphosphate reductase activity, thioredoxin disulfide as acceptor"/>
    <property type="evidence" value="ECO:0007669"/>
    <property type="project" value="UniProtKB-EC"/>
</dbReference>
<evidence type="ECO:0000259" key="7">
    <source>
        <dbReference type="Pfam" id="PF12637"/>
    </source>
</evidence>
<evidence type="ECO:0000256" key="6">
    <source>
        <dbReference type="SAM" id="MobiDB-lite"/>
    </source>
</evidence>
<sequence length="182" mass="19871">MAERFGDRTTRTYSAEDAAGPARSHRPRRMKSTTRSFTVGEGKGYLTVARNEDGAPAEVLIRMAKQGSTLAGMMDAFSTTITQGLRHGVPLKTFVADYVGLRFEPAGLTNDPEVKQASSVMDYVGRRLALDYLPYDVRVELNVLTTEERATKEAIDGVGDAVWTDLVGLSMSAPVVARPRRS</sequence>
<dbReference type="AlphaFoldDB" id="A0AAW8F746"/>
<keyword evidence="4" id="KW-0547">Nucleotide-binding</keyword>
<dbReference type="GO" id="GO:0000166">
    <property type="term" value="F:nucleotide binding"/>
    <property type="evidence" value="ECO:0007669"/>
    <property type="project" value="UniProtKB-KW"/>
</dbReference>
<accession>A0AAW8F746</accession>
<feature type="region of interest" description="Disordered" evidence="6">
    <location>
        <begin position="1"/>
        <end position="35"/>
    </location>
</feature>
<reference evidence="8" key="1">
    <citation type="submission" date="2023-07" db="EMBL/GenBank/DDBJ databases">
        <title>Comparative genomics of wheat-associated soil bacteria to identify genetic determinants of phenazine resistance.</title>
        <authorList>
            <person name="Mouncey N."/>
        </authorList>
    </citation>
    <scope>NUCLEOTIDE SEQUENCE</scope>
    <source>
        <strain evidence="8">V4I22</strain>
    </source>
</reference>
<comment type="caution">
    <text evidence="8">The sequence shown here is derived from an EMBL/GenBank/DDBJ whole genome shotgun (WGS) entry which is preliminary data.</text>
</comment>
<dbReference type="InterPro" id="IPR024434">
    <property type="entry name" value="TSCPD_dom"/>
</dbReference>
<dbReference type="EMBL" id="JAUSZV010000005">
    <property type="protein sequence ID" value="MDQ0904955.1"/>
    <property type="molecule type" value="Genomic_DNA"/>
</dbReference>
<evidence type="ECO:0000256" key="5">
    <source>
        <dbReference type="ARBA" id="ARBA00047754"/>
    </source>
</evidence>
<gene>
    <name evidence="8" type="ORF">QFZ22_000940</name>
</gene>
<proteinExistence type="inferred from homology"/>
<feature type="domain" description="TSCPD" evidence="7">
    <location>
        <begin position="26"/>
        <end position="131"/>
    </location>
</feature>
<dbReference type="Pfam" id="PF12637">
    <property type="entry name" value="TSCPD"/>
    <property type="match status" value="1"/>
</dbReference>
<evidence type="ECO:0000313" key="8">
    <source>
        <dbReference type="EMBL" id="MDQ0904955.1"/>
    </source>
</evidence>
<evidence type="ECO:0000256" key="4">
    <source>
        <dbReference type="ARBA" id="ARBA00022741"/>
    </source>
</evidence>
<keyword evidence="3" id="KW-0237">DNA synthesis</keyword>
<dbReference type="EC" id="1.17.4.1" evidence="2"/>
<dbReference type="Proteomes" id="UP001234216">
    <property type="component" value="Unassembled WGS sequence"/>
</dbReference>
<comment type="catalytic activity">
    <reaction evidence="5">
        <text>a 2'-deoxyribonucleoside 5'-diphosphate + [thioredoxin]-disulfide + H2O = a ribonucleoside 5'-diphosphate + [thioredoxin]-dithiol</text>
        <dbReference type="Rhea" id="RHEA:23252"/>
        <dbReference type="Rhea" id="RHEA-COMP:10698"/>
        <dbReference type="Rhea" id="RHEA-COMP:10700"/>
        <dbReference type="ChEBI" id="CHEBI:15377"/>
        <dbReference type="ChEBI" id="CHEBI:29950"/>
        <dbReference type="ChEBI" id="CHEBI:50058"/>
        <dbReference type="ChEBI" id="CHEBI:57930"/>
        <dbReference type="ChEBI" id="CHEBI:73316"/>
        <dbReference type="EC" id="1.17.4.1"/>
    </reaction>
</comment>
<dbReference type="GO" id="GO:0071897">
    <property type="term" value="P:DNA biosynthetic process"/>
    <property type="evidence" value="ECO:0007669"/>
    <property type="project" value="UniProtKB-KW"/>
</dbReference>
<name>A0AAW8F746_9ACTN</name>
<evidence type="ECO:0000256" key="2">
    <source>
        <dbReference type="ARBA" id="ARBA00012274"/>
    </source>
</evidence>
<comment type="similarity">
    <text evidence="1">Belongs to the ribonucleoside diphosphate reductase class-2 family.</text>
</comment>
<evidence type="ECO:0000256" key="1">
    <source>
        <dbReference type="ARBA" id="ARBA00007405"/>
    </source>
</evidence>
<feature type="compositionally biased region" description="Basic and acidic residues" evidence="6">
    <location>
        <begin position="1"/>
        <end position="10"/>
    </location>
</feature>
<protein>
    <recommendedName>
        <fullName evidence="2">ribonucleoside-diphosphate reductase</fullName>
        <ecNumber evidence="2">1.17.4.1</ecNumber>
    </recommendedName>
</protein>
<evidence type="ECO:0000313" key="9">
    <source>
        <dbReference type="Proteomes" id="UP001234216"/>
    </source>
</evidence>
<evidence type="ECO:0000256" key="3">
    <source>
        <dbReference type="ARBA" id="ARBA00022634"/>
    </source>
</evidence>
<organism evidence="8 9">
    <name type="scientific">Streptomyces canus</name>
    <dbReference type="NCBI Taxonomy" id="58343"/>
    <lineage>
        <taxon>Bacteria</taxon>
        <taxon>Bacillati</taxon>
        <taxon>Actinomycetota</taxon>
        <taxon>Actinomycetes</taxon>
        <taxon>Kitasatosporales</taxon>
        <taxon>Streptomycetaceae</taxon>
        <taxon>Streptomyces</taxon>
        <taxon>Streptomyces aurantiacus group</taxon>
    </lineage>
</organism>